<feature type="compositionally biased region" description="Basic and acidic residues" evidence="1">
    <location>
        <begin position="257"/>
        <end position="276"/>
    </location>
</feature>
<feature type="compositionally biased region" description="Polar residues" evidence="1">
    <location>
        <begin position="282"/>
        <end position="296"/>
    </location>
</feature>
<evidence type="ECO:0000313" key="2">
    <source>
        <dbReference type="EMBL" id="RPD60359.1"/>
    </source>
</evidence>
<sequence>MASVPTSSYSQPPGTESLGLPYSYKIIRIPTRPAPNLAFGFVLDSECLGRWTRWYCELAYPGKLPTVAPQDVEDLLDSAKFACTRMLPGLIYHEFPNLPRLRNRVLPLVDGNVMPKHHIFVLRDDATWQGMNAPLDQELIEAVARRLGVAGQEPGWYKIDCEDFETAQKDLQDSQTAVEEANRTSLTSCNRHSRLNFDVQEDPEADLDITEKAWDGKRDKKDVATAQRNYDTKGEQRSSLCLEGRTELKLENAEKSAADAIKNAESRAKDGEDKMSRHFGNAGQSIQDTQNEANSI</sequence>
<dbReference type="OrthoDB" id="2753611at2759"/>
<organism evidence="2 3">
    <name type="scientific">Lentinus tigrinus ALCF2SS1-6</name>
    <dbReference type="NCBI Taxonomy" id="1328759"/>
    <lineage>
        <taxon>Eukaryota</taxon>
        <taxon>Fungi</taxon>
        <taxon>Dikarya</taxon>
        <taxon>Basidiomycota</taxon>
        <taxon>Agaricomycotina</taxon>
        <taxon>Agaricomycetes</taxon>
        <taxon>Polyporales</taxon>
        <taxon>Polyporaceae</taxon>
        <taxon>Lentinus</taxon>
    </lineage>
</organism>
<feature type="region of interest" description="Disordered" evidence="1">
    <location>
        <begin position="257"/>
        <end position="296"/>
    </location>
</feature>
<reference evidence="2" key="1">
    <citation type="journal article" date="2018" name="Genome Biol. Evol.">
        <title>Genomics and development of Lentinus tigrinus, a white-rot wood-decaying mushroom with dimorphic fruiting bodies.</title>
        <authorList>
            <person name="Wu B."/>
            <person name="Xu Z."/>
            <person name="Knudson A."/>
            <person name="Carlson A."/>
            <person name="Chen N."/>
            <person name="Kovaka S."/>
            <person name="LaButti K."/>
            <person name="Lipzen A."/>
            <person name="Pennachio C."/>
            <person name="Riley R."/>
            <person name="Schakwitz W."/>
            <person name="Umezawa K."/>
            <person name="Ohm R.A."/>
            <person name="Grigoriev I.V."/>
            <person name="Nagy L.G."/>
            <person name="Gibbons J."/>
            <person name="Hibbett D."/>
        </authorList>
    </citation>
    <scope>NUCLEOTIDE SEQUENCE [LARGE SCALE GENOMIC DNA]</scope>
    <source>
        <strain evidence="2">ALCF2SS1-6</strain>
    </source>
</reference>
<dbReference type="AlphaFoldDB" id="A0A5C2SB57"/>
<evidence type="ECO:0000256" key="1">
    <source>
        <dbReference type="SAM" id="MobiDB-lite"/>
    </source>
</evidence>
<name>A0A5C2SB57_9APHY</name>
<gene>
    <name evidence="2" type="ORF">L227DRAFT_653435</name>
</gene>
<evidence type="ECO:0000313" key="3">
    <source>
        <dbReference type="Proteomes" id="UP000313359"/>
    </source>
</evidence>
<protein>
    <submittedName>
        <fullName evidence="2">Uncharacterized protein</fullName>
    </submittedName>
</protein>
<dbReference type="EMBL" id="ML122266">
    <property type="protein sequence ID" value="RPD60359.1"/>
    <property type="molecule type" value="Genomic_DNA"/>
</dbReference>
<proteinExistence type="predicted"/>
<dbReference type="Proteomes" id="UP000313359">
    <property type="component" value="Unassembled WGS sequence"/>
</dbReference>
<keyword evidence="3" id="KW-1185">Reference proteome</keyword>
<accession>A0A5C2SB57</accession>